<reference evidence="3 4" key="1">
    <citation type="submission" date="2016-10" db="EMBL/GenBank/DDBJ databases">
        <authorList>
            <person name="Varghese N."/>
            <person name="Submissions S."/>
        </authorList>
    </citation>
    <scope>NUCLEOTIDE SEQUENCE [LARGE SCALE GENOMIC DNA]</scope>
    <source>
        <strain evidence="3 4">LMG 22274</strain>
    </source>
</reference>
<evidence type="ECO:0000313" key="3">
    <source>
        <dbReference type="EMBL" id="SEJ71730.1"/>
    </source>
</evidence>
<keyword evidence="1" id="KW-0812">Transmembrane</keyword>
<comment type="caution">
    <text evidence="3">The sequence shown here is derived from an EMBL/GenBank/DDBJ whole genome shotgun (WGS) entry which is preliminary data.</text>
</comment>
<dbReference type="EMBL" id="QJJV01000007">
    <property type="protein sequence ID" value="PXX16801.1"/>
    <property type="molecule type" value="Genomic_DNA"/>
</dbReference>
<evidence type="ECO:0000256" key="1">
    <source>
        <dbReference type="SAM" id="Phobius"/>
    </source>
</evidence>
<proteinExistence type="predicted"/>
<dbReference type="RefSeq" id="WP_074983747.1">
    <property type="nucleotide sequence ID" value="NZ_CADFGN010000008.1"/>
</dbReference>
<dbReference type="InterPro" id="IPR007047">
    <property type="entry name" value="Flp_Fap"/>
</dbReference>
<evidence type="ECO:0000313" key="2">
    <source>
        <dbReference type="EMBL" id="PXX16801.1"/>
    </source>
</evidence>
<evidence type="ECO:0000313" key="5">
    <source>
        <dbReference type="Proteomes" id="UP000247515"/>
    </source>
</evidence>
<sequence length="58" mass="5996">MQTLSATAKGFIKDERGATAVEYGMIVALIAAVIVTVVTTLGTQINNAFTAISNALPK</sequence>
<keyword evidence="5" id="KW-1185">Reference proteome</keyword>
<dbReference type="Proteomes" id="UP000183529">
    <property type="component" value="Unassembled WGS sequence"/>
</dbReference>
<feature type="transmembrane region" description="Helical" evidence="1">
    <location>
        <begin position="20"/>
        <end position="41"/>
    </location>
</feature>
<keyword evidence="1" id="KW-0472">Membrane</keyword>
<accession>A0AAQ1GFY1</accession>
<dbReference type="GeneID" id="61305619"/>
<name>A0AAQ1GFY1_9BURK</name>
<organism evidence="3 4">
    <name type="scientific">Paraburkholderia tropica</name>
    <dbReference type="NCBI Taxonomy" id="92647"/>
    <lineage>
        <taxon>Bacteria</taxon>
        <taxon>Pseudomonadati</taxon>
        <taxon>Pseudomonadota</taxon>
        <taxon>Betaproteobacteria</taxon>
        <taxon>Burkholderiales</taxon>
        <taxon>Burkholderiaceae</taxon>
        <taxon>Paraburkholderia</taxon>
    </lineage>
</organism>
<protein>
    <submittedName>
        <fullName evidence="3">Pilus assembly protein Flp/PilA</fullName>
    </submittedName>
</protein>
<gene>
    <name evidence="2" type="ORF">C7400_10710</name>
    <name evidence="3" type="ORF">SAMN05216550_107336</name>
</gene>
<dbReference type="Pfam" id="PF04964">
    <property type="entry name" value="Flp_Fap"/>
    <property type="match status" value="1"/>
</dbReference>
<dbReference type="Proteomes" id="UP000247515">
    <property type="component" value="Unassembled WGS sequence"/>
</dbReference>
<keyword evidence="1" id="KW-1133">Transmembrane helix</keyword>
<dbReference type="AlphaFoldDB" id="A0AAQ1GFY1"/>
<evidence type="ECO:0000313" key="4">
    <source>
        <dbReference type="Proteomes" id="UP000183529"/>
    </source>
</evidence>
<dbReference type="EMBL" id="FNZM01000007">
    <property type="protein sequence ID" value="SEJ71730.1"/>
    <property type="molecule type" value="Genomic_DNA"/>
</dbReference>
<reference evidence="2 5" key="2">
    <citation type="submission" date="2018-05" db="EMBL/GenBank/DDBJ databases">
        <title>Genomic Encyclopedia of Type Strains, Phase IV (KMG-V): Genome sequencing to study the core and pangenomes of soil and plant-associated prokaryotes.</title>
        <authorList>
            <person name="Whitman W."/>
        </authorList>
    </citation>
    <scope>NUCLEOTIDE SEQUENCE [LARGE SCALE GENOMIC DNA]</scope>
    <source>
        <strain evidence="2 5">SIr-6563</strain>
    </source>
</reference>